<evidence type="ECO:0000256" key="2">
    <source>
        <dbReference type="SAM" id="Phobius"/>
    </source>
</evidence>
<evidence type="ECO:0000256" key="1">
    <source>
        <dbReference type="SAM" id="MobiDB-lite"/>
    </source>
</evidence>
<keyword evidence="2" id="KW-1133">Transmembrane helix</keyword>
<dbReference type="EMBL" id="JAQIPB010000009">
    <property type="protein sequence ID" value="MDA7418450.1"/>
    <property type="molecule type" value="Genomic_DNA"/>
</dbReference>
<organism evidence="3 4">
    <name type="scientific">Xenophilus arseniciresistens</name>
    <dbReference type="NCBI Taxonomy" id="1283306"/>
    <lineage>
        <taxon>Bacteria</taxon>
        <taxon>Pseudomonadati</taxon>
        <taxon>Pseudomonadota</taxon>
        <taxon>Betaproteobacteria</taxon>
        <taxon>Burkholderiales</taxon>
        <taxon>Comamonadaceae</taxon>
        <taxon>Xenophilus</taxon>
    </lineage>
</organism>
<feature type="region of interest" description="Disordered" evidence="1">
    <location>
        <begin position="174"/>
        <end position="193"/>
    </location>
</feature>
<sequence length="193" mass="22141">MPDHDLVARRPPASTALPPRQRPWSQPPGVEEPIIDAARVPLSTYLSRQGPPWSPLRRIATFVWLRMLRPLLTLFIWVAALMYAWPYVLGTPSQPETRHLLVLYAGVIAVIFVGMVMVAPVRRLQQRRSRQQFKADDSSLMALADLIEIPPAQLSLYQKARRLFVQHNPHGRLHQAMTQRPAPQPMRQIDRSR</sequence>
<dbReference type="RefSeq" id="WP_271429666.1">
    <property type="nucleotide sequence ID" value="NZ_JAQIPB010000009.1"/>
</dbReference>
<gene>
    <name evidence="3" type="primary">pgaD</name>
    <name evidence="3" type="ORF">PGB34_18935</name>
</gene>
<dbReference type="Pfam" id="PF13994">
    <property type="entry name" value="PgaD"/>
    <property type="match status" value="1"/>
</dbReference>
<feature type="region of interest" description="Disordered" evidence="1">
    <location>
        <begin position="1"/>
        <end position="30"/>
    </location>
</feature>
<dbReference type="InterPro" id="IPR023829">
    <property type="entry name" value="PGA_PgaD"/>
</dbReference>
<protein>
    <submittedName>
        <fullName evidence="3">Poly-beta-1,6-N-acetyl-D-glucosamine biosynthesis protein PgaD</fullName>
    </submittedName>
</protein>
<dbReference type="GO" id="GO:0043709">
    <property type="term" value="P:cell adhesion involved in single-species biofilm formation"/>
    <property type="evidence" value="ECO:0007669"/>
    <property type="project" value="InterPro"/>
</dbReference>
<reference evidence="3" key="1">
    <citation type="submission" date="2023-01" db="EMBL/GenBank/DDBJ databases">
        <title>Xenophilus mangrovi sp. nov., isolated from soil of Mangrove nature reserve.</title>
        <authorList>
            <person name="Xu S."/>
            <person name="Liu Z."/>
            <person name="Xu Y."/>
        </authorList>
    </citation>
    <scope>NUCLEOTIDE SEQUENCE</scope>
    <source>
        <strain evidence="3">YW8</strain>
    </source>
</reference>
<feature type="transmembrane region" description="Helical" evidence="2">
    <location>
        <begin position="67"/>
        <end position="88"/>
    </location>
</feature>
<dbReference type="NCBIfam" id="TIGR03940">
    <property type="entry name" value="PGA_PgaD"/>
    <property type="match status" value="1"/>
</dbReference>
<accession>A0AAE3NA06</accession>
<feature type="transmembrane region" description="Helical" evidence="2">
    <location>
        <begin position="100"/>
        <end position="121"/>
    </location>
</feature>
<keyword evidence="2" id="KW-0812">Transmembrane</keyword>
<dbReference type="Proteomes" id="UP001212602">
    <property type="component" value="Unassembled WGS sequence"/>
</dbReference>
<evidence type="ECO:0000313" key="3">
    <source>
        <dbReference type="EMBL" id="MDA7418450.1"/>
    </source>
</evidence>
<name>A0AAE3NA06_9BURK</name>
<keyword evidence="4" id="KW-1185">Reference proteome</keyword>
<dbReference type="AlphaFoldDB" id="A0AAE3NA06"/>
<evidence type="ECO:0000313" key="4">
    <source>
        <dbReference type="Proteomes" id="UP001212602"/>
    </source>
</evidence>
<keyword evidence="2" id="KW-0472">Membrane</keyword>
<proteinExistence type="predicted"/>
<comment type="caution">
    <text evidence="3">The sequence shown here is derived from an EMBL/GenBank/DDBJ whole genome shotgun (WGS) entry which is preliminary data.</text>
</comment>